<gene>
    <name evidence="2" type="primary">MUC4</name>
    <name evidence="2" type="ORF">BLAG_LOCUS1380</name>
</gene>
<organism evidence="2 3">
    <name type="scientific">Branchiostoma lanceolatum</name>
    <name type="common">Common lancelet</name>
    <name type="synonym">Amphioxus lanceolatum</name>
    <dbReference type="NCBI Taxonomy" id="7740"/>
    <lineage>
        <taxon>Eukaryota</taxon>
        <taxon>Metazoa</taxon>
        <taxon>Chordata</taxon>
        <taxon>Cephalochordata</taxon>
        <taxon>Leptocardii</taxon>
        <taxon>Amphioxiformes</taxon>
        <taxon>Branchiostomatidae</taxon>
        <taxon>Branchiostoma</taxon>
    </lineage>
</organism>
<name>A0A8J9W3S2_BRALA</name>
<evidence type="ECO:0000313" key="2">
    <source>
        <dbReference type="EMBL" id="CAH1232003.1"/>
    </source>
</evidence>
<evidence type="ECO:0000256" key="1">
    <source>
        <dbReference type="SAM" id="MobiDB-lite"/>
    </source>
</evidence>
<evidence type="ECO:0000313" key="3">
    <source>
        <dbReference type="Proteomes" id="UP000838412"/>
    </source>
</evidence>
<proteinExistence type="predicted"/>
<feature type="compositionally biased region" description="Basic and acidic residues" evidence="1">
    <location>
        <begin position="1732"/>
        <end position="1743"/>
    </location>
</feature>
<dbReference type="Proteomes" id="UP000838412">
    <property type="component" value="Chromosome 1"/>
</dbReference>
<feature type="compositionally biased region" description="Basic and acidic residues" evidence="1">
    <location>
        <begin position="1702"/>
        <end position="1713"/>
    </location>
</feature>
<dbReference type="PANTHER" id="PTHR21698">
    <property type="entry name" value="PROTEIN (PUTATIVE)-RELATED"/>
    <property type="match status" value="1"/>
</dbReference>
<feature type="region of interest" description="Disordered" evidence="1">
    <location>
        <begin position="1702"/>
        <end position="1854"/>
    </location>
</feature>
<accession>A0A8J9W3S2</accession>
<sequence length="2145" mass="236976">MTVILLASVTHTNWINNHFLPLKYQPVSEVGCVPTSGLPPCNLHLCSLNLSARQGEKRGDSVEGQHNWWVKMSVYGMDEQLRIEQQKTDTGVVSSVNGWMKNGLPTEEKKPKYNKDGRLVLDEQEIVCEDGRMVLEKCLQDEVVEVEDLGHLLVKPATKVQKKKEEPVVKQKEEVKPKGGGMKIIIKGPFKVKHAAPSFIKEKKTVQEAPPVETIDLDLRRKLVWEVDGQPVEFEVPSGAEVSMSGSEFRPSGLLREGQDLVEEISGLYQAISGVTDGIMPQFEVKEVVEEAEEDSGVETTPTHQPKKHKLTLLSYVQEETLQWAIGSLRMPPYDIASWPRMDLDLHLATESVTKSEQAPQVSRAEEKVVRAPVEEVQGVAPNTAYSKPSYDTVRQDRCKALTDLVPSAQAVKLDTAEEKEVKTALDEVQGLVPNIVYSTPEEKVVRAPVEEVQGVAPNTTYSKPSYDTVRQDRYKALTDLVPSAQAVKLDTAEEKEVKMSLDEVQGLVPNIVYSTPCYHTVRQDRYKAFTHLVPSAEAPSIKLNKGKEQKAHLRLIMKGGDLAPINWHRAAVAAITQEYVRAKYGQVSSNHPIHIAKLQSAAFDLESIETHVDIAWNTQKPTSISHQYSKTKFSFMKSNSPVYIADTQTDETKLENWNVLSDLDWIKPDLIPVGTHFYKTKSRFAVSQDPLYSGIVESIITIPQSVDDLVSIQKEKANVVDVSHKYDKAKSSQVLSSKPFRIAELQSRDVVAESVDGKVEKLQYDKPEYEKMQQVVWNHNTNVVASTTAKQYLQGNQKSLHLAEDEADGIIEPVSARGCKFETIPQPYEEALKYEITPSQQPTYLQAKQNHLILTTEVTKENKGRVEYDKAAVELTGQKLFGHNTEVAKSKWRYYGVKEGEMKLKTEVAKENTEQVEFHKPTVELTKQELFQHDTAITESGQPAYNQAKKQDFILKTEVAKENTEQVEFHKPTVELTKQELFQHDTAITESGQPAYNQAKKNHLILTTEVAKENTEQVEFQNPTVELTKQELFQHDTAITESGQPAYNQAKKNHLILTTEVAKENTEQVEFQKPTVELTKQELFQHDTGITESGQPTYHEAKKNHLILTTEATKEITDRVEYDKAAVELTGQKLFRHNTSVTKSKWRYYGVREGRMTLQTEGVLGLDTPINYETATVRNVEQELHTANTEEVLVETADFFNRRPRRVAVPPIETLGVVEPLTYQAAIVHKVEQVYVKANQQEVTAEAPSYHEAEVKEVTGPKLQQGVTELDDLLYKAAGVEKVEAVYAKADQGEVTVEAPKFNTAITNSAFLTLSDTEDDVPEIKYDTGSLQATPTEPLHNVNVGEGKSECHLLHAEESEVDELKLEKTRKLKPPIIESAVREIVNQTEMTRPVFITNQTAVHAPLPTYTAKELNSLPAWETCQTFRVEEVTPLRAKPSIAVMNVCRAKASQPKVQLAEEVGIVQVDAVDCALSPPPKTRPGLFYLKPKEVQQPPLEEVGSIDQLNTESAKVNEIETPTLHKVKVTPVAQLKLELPKLEIREETETITVDDLDLSPVTVVSPTKKQIHAKIELEEPINVQSQMHVSLQALPRPLLKQGNEDVLDEVPLGSTLEIPEVAYHKARTSMCPLLTSHRAGTIKLPIQRAPPGFNKDWRTLKKLEGQRATLILNGETEAPYISRTSSVQSLSSQLSNDMWTYADDRKPTEKAEKIEPSPEASPEKLSSPPKLGSRKPLDDNTFKAPEETDAPAPIKEQPKAAPPKKGSAIQMVRDLLGLPTKGKPQPETKPPAPVVNETPPEPVIKKTPASVVKEAPEPVAKETPAPVVNKSPEPVVKETPPPVVKKAPEPVVKETSAPVVNKAPEPVIKETPAPVVNKALEPVVKEMPAPIVNKVPEPVVKETPAPVVNKAPEPVVKETPAPVVNEAPEPVVKEMPAPIVNKVPEPVVKETPAPVVNKAPEPVVKATPAPIVNEAPEPVVKETPAPVVNKALEPVVKEMPAPIVNKVPEPVVKETPAPVVNKAPEPVVKETPAPVVNEAPEPVVKEMPAPVVSKAPEPVVKETPAPVVSKAPEPIVIEAPPSKLPEPDSDVPTTPIPSSMVVPSGPPKSPPAASPPQEAASSTSPPSGEVSLTFLIPTASGMKIYKTS</sequence>
<dbReference type="EMBL" id="OV696686">
    <property type="protein sequence ID" value="CAH1232003.1"/>
    <property type="molecule type" value="Genomic_DNA"/>
</dbReference>
<keyword evidence="3" id="KW-1185">Reference proteome</keyword>
<dbReference type="OrthoDB" id="8065273at2759"/>
<feature type="region of interest" description="Disordered" evidence="1">
    <location>
        <begin position="2045"/>
        <end position="2129"/>
    </location>
</feature>
<reference evidence="2" key="1">
    <citation type="submission" date="2022-01" db="EMBL/GenBank/DDBJ databases">
        <authorList>
            <person name="Braso-Vives M."/>
        </authorList>
    </citation>
    <scope>NUCLEOTIDE SEQUENCE</scope>
</reference>
<dbReference type="PANTHER" id="PTHR21698:SF4">
    <property type="entry name" value="PROTEIN (PUTATIVE)-RELATED"/>
    <property type="match status" value="1"/>
</dbReference>
<feature type="compositionally biased region" description="Pro residues" evidence="1">
    <location>
        <begin position="2101"/>
        <end position="2111"/>
    </location>
</feature>
<feature type="compositionally biased region" description="Low complexity" evidence="1">
    <location>
        <begin position="2112"/>
        <end position="2124"/>
    </location>
</feature>
<protein>
    <submittedName>
        <fullName evidence="2">MUC4 protein</fullName>
    </submittedName>
</protein>